<dbReference type="Proteomes" id="UP000054018">
    <property type="component" value="Unassembled WGS sequence"/>
</dbReference>
<accession>A0A0C9YZB1</accession>
<keyword evidence="2" id="KW-1185">Reference proteome</keyword>
<dbReference type="AlphaFoldDB" id="A0A0C9YZB1"/>
<reference evidence="2" key="2">
    <citation type="submission" date="2015-01" db="EMBL/GenBank/DDBJ databases">
        <title>Evolutionary Origins and Diversification of the Mycorrhizal Mutualists.</title>
        <authorList>
            <consortium name="DOE Joint Genome Institute"/>
            <consortium name="Mycorrhizal Genomics Consortium"/>
            <person name="Kohler A."/>
            <person name="Kuo A."/>
            <person name="Nagy L.G."/>
            <person name="Floudas D."/>
            <person name="Copeland A."/>
            <person name="Barry K.W."/>
            <person name="Cichocki N."/>
            <person name="Veneault-Fourrey C."/>
            <person name="LaButti K."/>
            <person name="Lindquist E.A."/>
            <person name="Lipzen A."/>
            <person name="Lundell T."/>
            <person name="Morin E."/>
            <person name="Murat C."/>
            <person name="Riley R."/>
            <person name="Ohm R."/>
            <person name="Sun H."/>
            <person name="Tunlid A."/>
            <person name="Henrissat B."/>
            <person name="Grigoriev I.V."/>
            <person name="Hibbett D.S."/>
            <person name="Martin F."/>
        </authorList>
    </citation>
    <scope>NUCLEOTIDE SEQUENCE [LARGE SCALE GENOMIC DNA]</scope>
    <source>
        <strain evidence="2">441</strain>
    </source>
</reference>
<evidence type="ECO:0000313" key="1">
    <source>
        <dbReference type="EMBL" id="KIK22101.1"/>
    </source>
</evidence>
<organism evidence="1 2">
    <name type="scientific">Pisolithus microcarpus 441</name>
    <dbReference type="NCBI Taxonomy" id="765257"/>
    <lineage>
        <taxon>Eukaryota</taxon>
        <taxon>Fungi</taxon>
        <taxon>Dikarya</taxon>
        <taxon>Basidiomycota</taxon>
        <taxon>Agaricomycotina</taxon>
        <taxon>Agaricomycetes</taxon>
        <taxon>Agaricomycetidae</taxon>
        <taxon>Boletales</taxon>
        <taxon>Sclerodermatineae</taxon>
        <taxon>Pisolithaceae</taxon>
        <taxon>Pisolithus</taxon>
    </lineage>
</organism>
<protein>
    <submittedName>
        <fullName evidence="1">Uncharacterized protein</fullName>
    </submittedName>
</protein>
<feature type="non-terminal residue" evidence="1">
    <location>
        <position position="1"/>
    </location>
</feature>
<reference evidence="1 2" key="1">
    <citation type="submission" date="2014-04" db="EMBL/GenBank/DDBJ databases">
        <authorList>
            <consortium name="DOE Joint Genome Institute"/>
            <person name="Kuo A."/>
            <person name="Kohler A."/>
            <person name="Costa M.D."/>
            <person name="Nagy L.G."/>
            <person name="Floudas D."/>
            <person name="Copeland A."/>
            <person name="Barry K.W."/>
            <person name="Cichocki N."/>
            <person name="Veneault-Fourrey C."/>
            <person name="LaButti K."/>
            <person name="Lindquist E.A."/>
            <person name="Lipzen A."/>
            <person name="Lundell T."/>
            <person name="Morin E."/>
            <person name="Murat C."/>
            <person name="Sun H."/>
            <person name="Tunlid A."/>
            <person name="Henrissat B."/>
            <person name="Grigoriev I.V."/>
            <person name="Hibbett D.S."/>
            <person name="Martin F."/>
            <person name="Nordberg H.P."/>
            <person name="Cantor M.N."/>
            <person name="Hua S.X."/>
        </authorList>
    </citation>
    <scope>NUCLEOTIDE SEQUENCE [LARGE SCALE GENOMIC DNA]</scope>
    <source>
        <strain evidence="1 2">441</strain>
    </source>
</reference>
<name>A0A0C9YZB1_9AGAM</name>
<proteinExistence type="predicted"/>
<gene>
    <name evidence="1" type="ORF">PISMIDRAFT_680621</name>
</gene>
<sequence>VTFFQIIPTASFVLCTTPLFPRTDLFVCVLPNLPRDNKRPWVVFPAFFAPVCSRQMPEASTLKAPIACFKQHVKTSRLYE</sequence>
<dbReference type="HOGENOM" id="CLU_2596665_0_0_1"/>
<evidence type="ECO:0000313" key="2">
    <source>
        <dbReference type="Proteomes" id="UP000054018"/>
    </source>
</evidence>
<dbReference type="EMBL" id="KN833743">
    <property type="protein sequence ID" value="KIK22101.1"/>
    <property type="molecule type" value="Genomic_DNA"/>
</dbReference>